<dbReference type="Proteomes" id="UP001273166">
    <property type="component" value="Unassembled WGS sequence"/>
</dbReference>
<organism evidence="1 2">
    <name type="scientific">Chaetomium strumarium</name>
    <dbReference type="NCBI Taxonomy" id="1170767"/>
    <lineage>
        <taxon>Eukaryota</taxon>
        <taxon>Fungi</taxon>
        <taxon>Dikarya</taxon>
        <taxon>Ascomycota</taxon>
        <taxon>Pezizomycotina</taxon>
        <taxon>Sordariomycetes</taxon>
        <taxon>Sordariomycetidae</taxon>
        <taxon>Sordariales</taxon>
        <taxon>Chaetomiaceae</taxon>
        <taxon>Chaetomium</taxon>
    </lineage>
</organism>
<gene>
    <name evidence="1" type="ORF">B0T15DRAFT_433419</name>
</gene>
<evidence type="ECO:0000313" key="1">
    <source>
        <dbReference type="EMBL" id="KAK3307681.1"/>
    </source>
</evidence>
<comment type="caution">
    <text evidence="1">The sequence shown here is derived from an EMBL/GenBank/DDBJ whole genome shotgun (WGS) entry which is preliminary data.</text>
</comment>
<reference evidence="1" key="2">
    <citation type="submission" date="2023-06" db="EMBL/GenBank/DDBJ databases">
        <authorList>
            <consortium name="Lawrence Berkeley National Laboratory"/>
            <person name="Mondo S.J."/>
            <person name="Hensen N."/>
            <person name="Bonometti L."/>
            <person name="Westerberg I."/>
            <person name="Brannstrom I.O."/>
            <person name="Guillou S."/>
            <person name="Cros-Aarteil S."/>
            <person name="Calhoun S."/>
            <person name="Haridas S."/>
            <person name="Kuo A."/>
            <person name="Pangilinan J."/>
            <person name="Riley R."/>
            <person name="Labutti K."/>
            <person name="Andreopoulos B."/>
            <person name="Lipzen A."/>
            <person name="Chen C."/>
            <person name="Yanf M."/>
            <person name="Daum C."/>
            <person name="Ng V."/>
            <person name="Clum A."/>
            <person name="Steindorff A."/>
            <person name="Ohm R."/>
            <person name="Martin F."/>
            <person name="Silar P."/>
            <person name="Natvig D."/>
            <person name="Lalanne C."/>
            <person name="Gautier V."/>
            <person name="Ament-Velasquez S.L."/>
            <person name="Kruys A."/>
            <person name="Hutchinson M.I."/>
            <person name="Powell A.J."/>
            <person name="Barry K."/>
            <person name="Miller A.N."/>
            <person name="Grigoriev I.V."/>
            <person name="Debuchy R."/>
            <person name="Gladieux P."/>
            <person name="Thoren M.H."/>
            <person name="Johannesson H."/>
        </authorList>
    </citation>
    <scope>NUCLEOTIDE SEQUENCE</scope>
    <source>
        <strain evidence="1">CBS 333.67</strain>
    </source>
</reference>
<name>A0AAJ0M3G7_9PEZI</name>
<protein>
    <submittedName>
        <fullName evidence="1">Uncharacterized protein</fullName>
    </submittedName>
</protein>
<dbReference type="EMBL" id="JAUDZG010000003">
    <property type="protein sequence ID" value="KAK3307681.1"/>
    <property type="molecule type" value="Genomic_DNA"/>
</dbReference>
<accession>A0AAJ0M3G7</accession>
<dbReference type="GeneID" id="87884602"/>
<reference evidence="1" key="1">
    <citation type="journal article" date="2023" name="Mol. Phylogenet. Evol.">
        <title>Genome-scale phylogeny and comparative genomics of the fungal order Sordariales.</title>
        <authorList>
            <person name="Hensen N."/>
            <person name="Bonometti L."/>
            <person name="Westerberg I."/>
            <person name="Brannstrom I.O."/>
            <person name="Guillou S."/>
            <person name="Cros-Aarteil S."/>
            <person name="Calhoun S."/>
            <person name="Haridas S."/>
            <person name="Kuo A."/>
            <person name="Mondo S."/>
            <person name="Pangilinan J."/>
            <person name="Riley R."/>
            <person name="LaButti K."/>
            <person name="Andreopoulos B."/>
            <person name="Lipzen A."/>
            <person name="Chen C."/>
            <person name="Yan M."/>
            <person name="Daum C."/>
            <person name="Ng V."/>
            <person name="Clum A."/>
            <person name="Steindorff A."/>
            <person name="Ohm R.A."/>
            <person name="Martin F."/>
            <person name="Silar P."/>
            <person name="Natvig D.O."/>
            <person name="Lalanne C."/>
            <person name="Gautier V."/>
            <person name="Ament-Velasquez S.L."/>
            <person name="Kruys A."/>
            <person name="Hutchinson M.I."/>
            <person name="Powell A.J."/>
            <person name="Barry K."/>
            <person name="Miller A.N."/>
            <person name="Grigoriev I.V."/>
            <person name="Debuchy R."/>
            <person name="Gladieux P."/>
            <person name="Hiltunen Thoren M."/>
            <person name="Johannesson H."/>
        </authorList>
    </citation>
    <scope>NUCLEOTIDE SEQUENCE</scope>
    <source>
        <strain evidence="1">CBS 333.67</strain>
    </source>
</reference>
<sequence length="266" mass="30850">MPELHEVSYLREATIAAVRKYYRFLTRMYLKECYVAEPPEGGWPEINAETIGMLGKTDEVISLLRHLPYIHSSDDSAQGAGKALFADWRRIARLVSCGELSAGDIGVTTEEELPKCIYPHVFSLTEGGYYNPKFLLDTKLGVVYWYECHNDVLQNPSREPIEGEEYEGYDGICMDEIDWRAGSMAWAIPDFFELLKDLFKQLFYIPISPRKVYFATTQRVAMVADIYRAHGWPDLERYNKRNCMKAVQDWIEEHHPSLADRREEDE</sequence>
<evidence type="ECO:0000313" key="2">
    <source>
        <dbReference type="Proteomes" id="UP001273166"/>
    </source>
</evidence>
<dbReference type="RefSeq" id="XP_062723461.1">
    <property type="nucleotide sequence ID" value="XM_062865773.1"/>
</dbReference>
<dbReference type="AlphaFoldDB" id="A0AAJ0M3G7"/>
<keyword evidence="2" id="KW-1185">Reference proteome</keyword>
<proteinExistence type="predicted"/>